<sequence>MSNESVVTPQVTQVRISSDLGMKQRGFSESLVLPSKRQPTFASAL</sequence>
<organism evidence="1 2">
    <name type="scientific">Haemonchus placei</name>
    <name type="common">Barber's pole worm</name>
    <dbReference type="NCBI Taxonomy" id="6290"/>
    <lineage>
        <taxon>Eukaryota</taxon>
        <taxon>Metazoa</taxon>
        <taxon>Ecdysozoa</taxon>
        <taxon>Nematoda</taxon>
        <taxon>Chromadorea</taxon>
        <taxon>Rhabditida</taxon>
        <taxon>Rhabditina</taxon>
        <taxon>Rhabditomorpha</taxon>
        <taxon>Strongyloidea</taxon>
        <taxon>Trichostrongylidae</taxon>
        <taxon>Haemonchus</taxon>
    </lineage>
</organism>
<proteinExistence type="predicted"/>
<evidence type="ECO:0000313" key="1">
    <source>
        <dbReference type="EMBL" id="VDO31592.1"/>
    </source>
</evidence>
<name>A0A3P7XQI1_HAEPC</name>
<evidence type="ECO:0000313" key="2">
    <source>
        <dbReference type="Proteomes" id="UP000268014"/>
    </source>
</evidence>
<gene>
    <name evidence="1" type="ORF">HPLM_LOCUS7338</name>
</gene>
<keyword evidence="2" id="KW-1185">Reference proteome</keyword>
<dbReference type="AlphaFoldDB" id="A0A3P7XQI1"/>
<reference evidence="1 2" key="1">
    <citation type="submission" date="2018-11" db="EMBL/GenBank/DDBJ databases">
        <authorList>
            <consortium name="Pathogen Informatics"/>
        </authorList>
    </citation>
    <scope>NUCLEOTIDE SEQUENCE [LARGE SCALE GENOMIC DNA]</scope>
    <source>
        <strain evidence="1 2">MHpl1</strain>
    </source>
</reference>
<dbReference type="EMBL" id="UZAF01016641">
    <property type="protein sequence ID" value="VDO31592.1"/>
    <property type="molecule type" value="Genomic_DNA"/>
</dbReference>
<protein>
    <submittedName>
        <fullName evidence="1">Uncharacterized protein</fullName>
    </submittedName>
</protein>
<accession>A0A3P7XQI1</accession>
<dbReference type="Proteomes" id="UP000268014">
    <property type="component" value="Unassembled WGS sequence"/>
</dbReference>